<feature type="compositionally biased region" description="Basic residues" evidence="1">
    <location>
        <begin position="176"/>
        <end position="187"/>
    </location>
</feature>
<feature type="compositionally biased region" description="Polar residues" evidence="1">
    <location>
        <begin position="1"/>
        <end position="10"/>
    </location>
</feature>
<accession>A0A5A7R3Z3</accession>
<sequence length="211" mass="23318">MNEKNCSQQVNRKRAREAVSDKDKEVSGKIIHQKMKEKNCSHQVNRKRSREADSEKENVKQPTITSSLSSMRAPLRVSGGTNVSSTVFTPFRNITNVVGETSSNRHAIQRANNVLISSNPSVIIDLCEDESIGQNSSSNFASINNNKNFHRNGNGFCEIIDLTGDEDKPNNTVKAGSKKAMTKKKSAAPRNSRLSLSMTKIKTSAPRNSRL</sequence>
<evidence type="ECO:0000313" key="3">
    <source>
        <dbReference type="Proteomes" id="UP000325081"/>
    </source>
</evidence>
<feature type="compositionally biased region" description="Basic and acidic residues" evidence="1">
    <location>
        <begin position="50"/>
        <end position="59"/>
    </location>
</feature>
<feature type="region of interest" description="Disordered" evidence="1">
    <location>
        <begin position="167"/>
        <end position="211"/>
    </location>
</feature>
<keyword evidence="3" id="KW-1185">Reference proteome</keyword>
<feature type="compositionally biased region" description="Polar residues" evidence="1">
    <location>
        <begin position="192"/>
        <end position="211"/>
    </location>
</feature>
<name>A0A5A7R3Z3_STRAF</name>
<feature type="non-terminal residue" evidence="2">
    <location>
        <position position="211"/>
    </location>
</feature>
<protein>
    <submittedName>
        <fullName evidence="2">Transducin/WD40 repeat-like superfamily protein</fullName>
    </submittedName>
</protein>
<evidence type="ECO:0000313" key="2">
    <source>
        <dbReference type="EMBL" id="GER52503.1"/>
    </source>
</evidence>
<evidence type="ECO:0000256" key="1">
    <source>
        <dbReference type="SAM" id="MobiDB-lite"/>
    </source>
</evidence>
<feature type="compositionally biased region" description="Basic and acidic residues" evidence="1">
    <location>
        <begin position="16"/>
        <end position="27"/>
    </location>
</feature>
<dbReference type="AlphaFoldDB" id="A0A5A7R3Z3"/>
<gene>
    <name evidence="2" type="ORF">STAS_29970</name>
</gene>
<proteinExistence type="predicted"/>
<organism evidence="2 3">
    <name type="scientific">Striga asiatica</name>
    <name type="common">Asiatic witchweed</name>
    <name type="synonym">Buchnera asiatica</name>
    <dbReference type="NCBI Taxonomy" id="4170"/>
    <lineage>
        <taxon>Eukaryota</taxon>
        <taxon>Viridiplantae</taxon>
        <taxon>Streptophyta</taxon>
        <taxon>Embryophyta</taxon>
        <taxon>Tracheophyta</taxon>
        <taxon>Spermatophyta</taxon>
        <taxon>Magnoliopsida</taxon>
        <taxon>eudicotyledons</taxon>
        <taxon>Gunneridae</taxon>
        <taxon>Pentapetalae</taxon>
        <taxon>asterids</taxon>
        <taxon>lamiids</taxon>
        <taxon>Lamiales</taxon>
        <taxon>Orobanchaceae</taxon>
        <taxon>Buchnereae</taxon>
        <taxon>Striga</taxon>
    </lineage>
</organism>
<reference evidence="3" key="1">
    <citation type="journal article" date="2019" name="Curr. Biol.">
        <title>Genome Sequence of Striga asiatica Provides Insight into the Evolution of Plant Parasitism.</title>
        <authorList>
            <person name="Yoshida S."/>
            <person name="Kim S."/>
            <person name="Wafula E.K."/>
            <person name="Tanskanen J."/>
            <person name="Kim Y.M."/>
            <person name="Honaas L."/>
            <person name="Yang Z."/>
            <person name="Spallek T."/>
            <person name="Conn C.E."/>
            <person name="Ichihashi Y."/>
            <person name="Cheong K."/>
            <person name="Cui S."/>
            <person name="Der J.P."/>
            <person name="Gundlach H."/>
            <person name="Jiao Y."/>
            <person name="Hori C."/>
            <person name="Ishida J.K."/>
            <person name="Kasahara H."/>
            <person name="Kiba T."/>
            <person name="Kim M.S."/>
            <person name="Koo N."/>
            <person name="Laohavisit A."/>
            <person name="Lee Y.H."/>
            <person name="Lumba S."/>
            <person name="McCourt P."/>
            <person name="Mortimer J.C."/>
            <person name="Mutuku J.M."/>
            <person name="Nomura T."/>
            <person name="Sasaki-Sekimoto Y."/>
            <person name="Seto Y."/>
            <person name="Wang Y."/>
            <person name="Wakatake T."/>
            <person name="Sakakibara H."/>
            <person name="Demura T."/>
            <person name="Yamaguchi S."/>
            <person name="Yoneyama K."/>
            <person name="Manabe R.I."/>
            <person name="Nelson D.C."/>
            <person name="Schulman A.H."/>
            <person name="Timko M.P."/>
            <person name="dePamphilis C.W."/>
            <person name="Choi D."/>
            <person name="Shirasu K."/>
        </authorList>
    </citation>
    <scope>NUCLEOTIDE SEQUENCE [LARGE SCALE GENOMIC DNA]</scope>
    <source>
        <strain evidence="3">cv. UVA1</strain>
    </source>
</reference>
<dbReference type="EMBL" id="BKCP01010403">
    <property type="protein sequence ID" value="GER52503.1"/>
    <property type="molecule type" value="Genomic_DNA"/>
</dbReference>
<comment type="caution">
    <text evidence="2">The sequence shown here is derived from an EMBL/GenBank/DDBJ whole genome shotgun (WGS) entry which is preliminary data.</text>
</comment>
<feature type="region of interest" description="Disordered" evidence="1">
    <location>
        <begin position="1"/>
        <end position="64"/>
    </location>
</feature>
<dbReference type="Proteomes" id="UP000325081">
    <property type="component" value="Unassembled WGS sequence"/>
</dbReference>